<accession>A0A158QJ23</accession>
<dbReference type="STRING" id="102285.A0A158QJ23"/>
<reference evidence="3 4" key="2">
    <citation type="submission" date="2018-11" db="EMBL/GenBank/DDBJ databases">
        <authorList>
            <consortium name="Pathogen Informatics"/>
        </authorList>
    </citation>
    <scope>NUCLEOTIDE SEQUENCE [LARGE SCALE GENOMIC DNA]</scope>
</reference>
<dbReference type="InterPro" id="IPR009081">
    <property type="entry name" value="PP-bd_ACP"/>
</dbReference>
<dbReference type="WBParaSite" id="HNAJ_0001075101-mRNA-1">
    <property type="protein sequence ID" value="HNAJ_0001075101-mRNA-1"/>
    <property type="gene ID" value="HNAJ_0001075101"/>
</dbReference>
<dbReference type="EMBL" id="UZAE01013196">
    <property type="protein sequence ID" value="VDO08673.1"/>
    <property type="molecule type" value="Genomic_DNA"/>
</dbReference>
<sequence length="328" mass="36238">MHHTSMQPPSTHHTSTAQRSTTTQWSPAHIAVDHQLISSHLSSTQLNTSNYTRKAAPMVGVKKQSESANSSVSLSASQQAGAFFPRQFQSGYDSSTRLALNFTPSLFRMTASNSSSSLSEMASDSSTSSRRSSAWKMKWRQRGSEMSRAQVDEVVRLVLSSFAAKMPHSSKLKNNAQLSTDFGLDSLDRVNLLKTLEKSFNFRVFPDEFDNLEEELATPDDIPRHKLLISIHQHDCKQKWAQSREFSQTIPLILSDELGSEPAQRNDFTAHVAVDHQLISSHLSSTQLNTSNYTRKAAPMVGVKKQSESANSSVSLSASQQAGAFFLS</sequence>
<dbReference type="PROSITE" id="PS50075">
    <property type="entry name" value="CARRIER"/>
    <property type="match status" value="1"/>
</dbReference>
<evidence type="ECO:0000313" key="3">
    <source>
        <dbReference type="EMBL" id="VDO08673.1"/>
    </source>
</evidence>
<evidence type="ECO:0000256" key="1">
    <source>
        <dbReference type="SAM" id="MobiDB-lite"/>
    </source>
</evidence>
<keyword evidence="4" id="KW-1185">Reference proteome</keyword>
<evidence type="ECO:0000259" key="2">
    <source>
        <dbReference type="PROSITE" id="PS50075"/>
    </source>
</evidence>
<dbReference type="Proteomes" id="UP000278807">
    <property type="component" value="Unassembled WGS sequence"/>
</dbReference>
<dbReference type="OrthoDB" id="10578411at2759"/>
<dbReference type="Pfam" id="PF00550">
    <property type="entry name" value="PP-binding"/>
    <property type="match status" value="1"/>
</dbReference>
<protein>
    <submittedName>
        <fullName evidence="5">Carrier domain-containing protein</fullName>
    </submittedName>
</protein>
<feature type="domain" description="Carrier" evidence="2">
    <location>
        <begin position="145"/>
        <end position="230"/>
    </location>
</feature>
<dbReference type="SUPFAM" id="SSF47336">
    <property type="entry name" value="ACP-like"/>
    <property type="match status" value="1"/>
</dbReference>
<proteinExistence type="predicted"/>
<dbReference type="InterPro" id="IPR036736">
    <property type="entry name" value="ACP-like_sf"/>
</dbReference>
<name>A0A158QJ23_RODNA</name>
<evidence type="ECO:0000313" key="5">
    <source>
        <dbReference type="WBParaSite" id="HNAJ_0001075101-mRNA-1"/>
    </source>
</evidence>
<evidence type="ECO:0000313" key="4">
    <source>
        <dbReference type="Proteomes" id="UP000278807"/>
    </source>
</evidence>
<reference evidence="5" key="1">
    <citation type="submission" date="2016-04" db="UniProtKB">
        <authorList>
            <consortium name="WormBaseParasite"/>
        </authorList>
    </citation>
    <scope>IDENTIFICATION</scope>
</reference>
<feature type="region of interest" description="Disordered" evidence="1">
    <location>
        <begin position="1"/>
        <end position="24"/>
    </location>
</feature>
<organism evidence="5">
    <name type="scientific">Rodentolepis nana</name>
    <name type="common">Dwarf tapeworm</name>
    <name type="synonym">Hymenolepis nana</name>
    <dbReference type="NCBI Taxonomy" id="102285"/>
    <lineage>
        <taxon>Eukaryota</taxon>
        <taxon>Metazoa</taxon>
        <taxon>Spiralia</taxon>
        <taxon>Lophotrochozoa</taxon>
        <taxon>Platyhelminthes</taxon>
        <taxon>Cestoda</taxon>
        <taxon>Eucestoda</taxon>
        <taxon>Cyclophyllidea</taxon>
        <taxon>Hymenolepididae</taxon>
        <taxon>Rodentolepis</taxon>
    </lineage>
</organism>
<dbReference type="AlphaFoldDB" id="A0A158QJ23"/>
<gene>
    <name evidence="3" type="ORF">HNAJ_LOCUS10746</name>
</gene>
<dbReference type="Gene3D" id="1.10.1200.10">
    <property type="entry name" value="ACP-like"/>
    <property type="match status" value="1"/>
</dbReference>